<evidence type="ECO:0000313" key="3">
    <source>
        <dbReference type="EMBL" id="EFX83288.1"/>
    </source>
</evidence>
<gene>
    <name evidence="3" type="ORF">DAPPUDRAFT_240014</name>
</gene>
<organism evidence="3 4">
    <name type="scientific">Daphnia pulex</name>
    <name type="common">Water flea</name>
    <dbReference type="NCBI Taxonomy" id="6669"/>
    <lineage>
        <taxon>Eukaryota</taxon>
        <taxon>Metazoa</taxon>
        <taxon>Ecdysozoa</taxon>
        <taxon>Arthropoda</taxon>
        <taxon>Crustacea</taxon>
        <taxon>Branchiopoda</taxon>
        <taxon>Diplostraca</taxon>
        <taxon>Cladocera</taxon>
        <taxon>Anomopoda</taxon>
        <taxon>Daphniidae</taxon>
        <taxon>Daphnia</taxon>
    </lineage>
</organism>
<reference evidence="3 4" key="1">
    <citation type="journal article" date="2011" name="Science">
        <title>The ecoresponsive genome of Daphnia pulex.</title>
        <authorList>
            <person name="Colbourne J.K."/>
            <person name="Pfrender M.E."/>
            <person name="Gilbert D."/>
            <person name="Thomas W.K."/>
            <person name="Tucker A."/>
            <person name="Oakley T.H."/>
            <person name="Tokishita S."/>
            <person name="Aerts A."/>
            <person name="Arnold G.J."/>
            <person name="Basu M.K."/>
            <person name="Bauer D.J."/>
            <person name="Caceres C.E."/>
            <person name="Carmel L."/>
            <person name="Casola C."/>
            <person name="Choi J.H."/>
            <person name="Detter J.C."/>
            <person name="Dong Q."/>
            <person name="Dusheyko S."/>
            <person name="Eads B.D."/>
            <person name="Frohlich T."/>
            <person name="Geiler-Samerotte K.A."/>
            <person name="Gerlach D."/>
            <person name="Hatcher P."/>
            <person name="Jogdeo S."/>
            <person name="Krijgsveld J."/>
            <person name="Kriventseva E.V."/>
            <person name="Kultz D."/>
            <person name="Laforsch C."/>
            <person name="Lindquist E."/>
            <person name="Lopez J."/>
            <person name="Manak J.R."/>
            <person name="Muller J."/>
            <person name="Pangilinan J."/>
            <person name="Patwardhan R.P."/>
            <person name="Pitluck S."/>
            <person name="Pritham E.J."/>
            <person name="Rechtsteiner A."/>
            <person name="Rho M."/>
            <person name="Rogozin I.B."/>
            <person name="Sakarya O."/>
            <person name="Salamov A."/>
            <person name="Schaack S."/>
            <person name="Shapiro H."/>
            <person name="Shiga Y."/>
            <person name="Skalitzky C."/>
            <person name="Smith Z."/>
            <person name="Souvorov A."/>
            <person name="Sung W."/>
            <person name="Tang Z."/>
            <person name="Tsuchiya D."/>
            <person name="Tu H."/>
            <person name="Vos H."/>
            <person name="Wang M."/>
            <person name="Wolf Y.I."/>
            <person name="Yamagata H."/>
            <person name="Yamada T."/>
            <person name="Ye Y."/>
            <person name="Shaw J.R."/>
            <person name="Andrews J."/>
            <person name="Crease T.J."/>
            <person name="Tang H."/>
            <person name="Lucas S.M."/>
            <person name="Robertson H.M."/>
            <person name="Bork P."/>
            <person name="Koonin E.V."/>
            <person name="Zdobnov E.M."/>
            <person name="Grigoriev I.V."/>
            <person name="Lynch M."/>
            <person name="Boore J.L."/>
        </authorList>
    </citation>
    <scope>NUCLEOTIDE SEQUENCE [LARGE SCALE GENOMIC DNA]</scope>
</reference>
<evidence type="ECO:0000259" key="2">
    <source>
        <dbReference type="Pfam" id="PF23071"/>
    </source>
</evidence>
<feature type="region of interest" description="Disordered" evidence="1">
    <location>
        <begin position="1"/>
        <end position="24"/>
    </location>
</feature>
<sequence length="163" mass="18150">MAPLSSGQHRQQEKGGPKFLLSSSGGPYPMRVMVMKVSKRSSCQLPDAWRGTWFQSGLNTVRINETTIDFKGKCLESDGEYYLFEEKGLFEGEKKNLFLIKGPGVKLLAPIKSTTVHFLSCIDLFLHSGLSPLSTLLVPNNTRKSASTPPKSSRLWQMDRLDA</sequence>
<keyword evidence="4" id="KW-1185">Reference proteome</keyword>
<accession>E9GAP0</accession>
<dbReference type="OrthoDB" id="9979716at2759"/>
<evidence type="ECO:0000313" key="4">
    <source>
        <dbReference type="Proteomes" id="UP000000305"/>
    </source>
</evidence>
<protein>
    <recommendedName>
        <fullName evidence="2">DUF7044 domain-containing protein</fullName>
    </recommendedName>
</protein>
<dbReference type="AlphaFoldDB" id="E9GAP0"/>
<dbReference type="InParanoid" id="E9GAP0"/>
<evidence type="ECO:0000256" key="1">
    <source>
        <dbReference type="SAM" id="MobiDB-lite"/>
    </source>
</evidence>
<feature type="domain" description="DUF7044" evidence="2">
    <location>
        <begin position="42"/>
        <end position="87"/>
    </location>
</feature>
<name>E9GAP0_DAPPU</name>
<dbReference type="InterPro" id="IPR055472">
    <property type="entry name" value="DUF7044"/>
</dbReference>
<dbReference type="Pfam" id="PF23071">
    <property type="entry name" value="DUF7044"/>
    <property type="match status" value="1"/>
</dbReference>
<dbReference type="HOGENOM" id="CLU_1628711_0_0_1"/>
<dbReference type="KEGG" id="dpx:DAPPUDRAFT_240014"/>
<dbReference type="EMBL" id="GL732537">
    <property type="protein sequence ID" value="EFX83288.1"/>
    <property type="molecule type" value="Genomic_DNA"/>
</dbReference>
<dbReference type="Proteomes" id="UP000000305">
    <property type="component" value="Unassembled WGS sequence"/>
</dbReference>
<proteinExistence type="predicted"/>